<dbReference type="Pfam" id="PF18998">
    <property type="entry name" value="Flg_new_2"/>
    <property type="match status" value="1"/>
</dbReference>
<dbReference type="EMBL" id="QXIX01000058">
    <property type="protein sequence ID" value="RIE11873.1"/>
    <property type="molecule type" value="Genomic_DNA"/>
</dbReference>
<dbReference type="NCBIfam" id="TIGR02543">
    <property type="entry name" value="List_Bact_rpt"/>
    <property type="match status" value="1"/>
</dbReference>
<comment type="caution">
    <text evidence="3">The sequence shown here is derived from an EMBL/GenBank/DDBJ whole genome shotgun (WGS) entry which is preliminary data.</text>
</comment>
<evidence type="ECO:0000313" key="2">
    <source>
        <dbReference type="EMBL" id="RIE11873.1"/>
    </source>
</evidence>
<reference evidence="4 5" key="1">
    <citation type="submission" date="2018-09" db="EMBL/GenBank/DDBJ databases">
        <title>Discovery and Ecogenomic Context for Candidatus Cryosericales, a Global Caldiserica Order Active in Thawing Permafrost.</title>
        <authorList>
            <person name="Martinez M.A."/>
            <person name="Woodcroft B.J."/>
            <person name="Ignacio Espinoza J.C."/>
            <person name="Zayed A."/>
            <person name="Singleton C.M."/>
            <person name="Boyd J."/>
            <person name="Li Y.-F."/>
            <person name="Purvine S."/>
            <person name="Maughan H."/>
            <person name="Hodgkins S.B."/>
            <person name="Anderson D."/>
            <person name="Sederholm M."/>
            <person name="Temperton B."/>
            <person name="Saleska S.R."/>
            <person name="Tyson G.W."/>
            <person name="Rich V.I."/>
        </authorList>
    </citation>
    <scope>NUCLEOTIDE SEQUENCE [LARGE SCALE GENOMIC DNA]</scope>
    <source>
        <strain evidence="2 4">SMC2</strain>
        <strain evidence="3 5">SMC3</strain>
    </source>
</reference>
<protein>
    <recommendedName>
        <fullName evidence="1">Bacterial repeat domain-containing protein</fullName>
    </recommendedName>
</protein>
<dbReference type="EMBL" id="QXIW01000032">
    <property type="protein sequence ID" value="RIE11942.1"/>
    <property type="molecule type" value="Genomic_DNA"/>
</dbReference>
<evidence type="ECO:0000313" key="5">
    <source>
        <dbReference type="Proteomes" id="UP000266042"/>
    </source>
</evidence>
<dbReference type="AlphaFoldDB" id="A0A398D982"/>
<sequence>MLCRLGNCNQNNHDHIHALAESDTRPPVTGSLAGGSLSCVTVSTHVRTEVNRPASVIPAAGYTFTGWSGGLTGSTNPATITMDASKTLGSAGTFAT</sequence>
<evidence type="ECO:0000313" key="4">
    <source>
        <dbReference type="Proteomes" id="UP000265724"/>
    </source>
</evidence>
<dbReference type="Proteomes" id="UP000266042">
    <property type="component" value="Unassembled WGS sequence"/>
</dbReference>
<keyword evidence="4" id="KW-1185">Reference proteome</keyword>
<accession>A0A398D982</accession>
<gene>
    <name evidence="2" type="ORF">SMC2_08170</name>
    <name evidence="3" type="ORF">SMC3_07935</name>
</gene>
<feature type="domain" description="Bacterial repeat" evidence="1">
    <location>
        <begin position="50"/>
        <end position="87"/>
    </location>
</feature>
<dbReference type="InterPro" id="IPR013378">
    <property type="entry name" value="InlB-like_B-rpt"/>
</dbReference>
<dbReference type="InterPro" id="IPR044060">
    <property type="entry name" value="Bacterial_rp_domain"/>
</dbReference>
<organism evidence="3 5">
    <name type="scientific">Candidatus Cryosericum hinesii</name>
    <dbReference type="NCBI Taxonomy" id="2290915"/>
    <lineage>
        <taxon>Bacteria</taxon>
        <taxon>Pseudomonadati</taxon>
        <taxon>Caldisericota/Cryosericota group</taxon>
        <taxon>Candidatus Cryosericota</taxon>
        <taxon>Candidatus Cryosericia</taxon>
        <taxon>Candidatus Cryosericales</taxon>
        <taxon>Candidatus Cryosericaceae</taxon>
        <taxon>Candidatus Cryosericum</taxon>
    </lineage>
</organism>
<proteinExistence type="predicted"/>
<name>A0A398D982_9BACT</name>
<dbReference type="Proteomes" id="UP000265724">
    <property type="component" value="Unassembled WGS sequence"/>
</dbReference>
<evidence type="ECO:0000259" key="1">
    <source>
        <dbReference type="Pfam" id="PF18998"/>
    </source>
</evidence>
<evidence type="ECO:0000313" key="3">
    <source>
        <dbReference type="EMBL" id="RIE11942.1"/>
    </source>
</evidence>